<evidence type="ECO:0000256" key="15">
    <source>
        <dbReference type="HAMAP-Rule" id="MF_01485"/>
    </source>
</evidence>
<dbReference type="PANTHER" id="PTHR11070:SF23">
    <property type="entry name" value="RECBCD ENZYME SUBUNIT RECB"/>
    <property type="match status" value="1"/>
</dbReference>
<evidence type="ECO:0000256" key="2">
    <source>
        <dbReference type="ARBA" id="ARBA00022723"/>
    </source>
</evidence>
<dbReference type="PROSITE" id="PS51217">
    <property type="entry name" value="UVRD_HELICASE_CTER"/>
    <property type="match status" value="1"/>
</dbReference>
<evidence type="ECO:0000256" key="6">
    <source>
        <dbReference type="ARBA" id="ARBA00022806"/>
    </source>
</evidence>
<evidence type="ECO:0000256" key="17">
    <source>
        <dbReference type="SAM" id="MobiDB-lite"/>
    </source>
</evidence>
<feature type="active site" description="For nuclease activity" evidence="15">
    <location>
        <position position="1102"/>
    </location>
</feature>
<comment type="similarity">
    <text evidence="15">Belongs to the helicase family. UvrD subfamily.</text>
</comment>
<keyword evidence="10 15" id="KW-0238">DNA-binding</keyword>
<dbReference type="GO" id="GO:0003677">
    <property type="term" value="F:DNA binding"/>
    <property type="evidence" value="ECO:0007669"/>
    <property type="project" value="UniProtKB-UniRule"/>
</dbReference>
<keyword evidence="11 15" id="KW-0234">DNA repair</keyword>
<dbReference type="InterPro" id="IPR000212">
    <property type="entry name" value="DNA_helicase_UvrD/REP"/>
</dbReference>
<proteinExistence type="inferred from homology"/>
<evidence type="ECO:0000256" key="9">
    <source>
        <dbReference type="ARBA" id="ARBA00022842"/>
    </source>
</evidence>
<comment type="catalytic activity">
    <reaction evidence="13 15">
        <text>Couples ATP hydrolysis with the unwinding of duplex DNA by translocating in the 3'-5' direction.</text>
        <dbReference type="EC" id="5.6.2.4"/>
    </reaction>
</comment>
<sequence length="1217" mass="132105">MSAPDPHLPDPYLGVPLDGVQLVEASAGTGKTYTLATLVTRLVVERRLRIGQILAVTFTEAATQELRKRIRERLQLTLDLLDAPPRADEPAEAALTRALLHAHRQRGEESDAALRRRLRQAVVDIDLAAIFTIHGFCARVLREHALDTGHGFDAPELLANERELREEVAADLWRAHAQDAADADDLLALWPQGYRALAKDLRALLGREPLLLPDAPLPPDPLPRVQAAGQALADAFHAQGEAFFDALAAAIDADVMNRNSYRQEWLADLRGWLCGFAADAASVAEAHPKLEKLTTEALEKGTKAAHKGKTPASPLCALIPPYLDAVQARADYLARRRAALLHRLRAAAQARMTTLKRQRRVQTYDDLIEQVADALAGPHGELLAQRLRAQYAVALVDEFQDTDAHQWAIFARVFGHDGGAPSLFLIGDPKQAIYGFRGGDVHTYLDAGERAKRAPPLARNFRSRPLLLAALDALYAQAGEHAFVDARIRFHPLDAGDARSDTDYLCDAAVAPALTVWRAPDSGEFDAKGKPKAWSAPRSRELATQACVAAIHDVLTAARHGKATLAGEPVQPGDIAVLVRSHNEATLVQQALALAGIPAVAAGKQSLFATIEARDLHVLLLALLHGGDEGRLRAALGTVLVGVDAAGIDALEHDGERQRRWQLQAQHWRDRLRGGGPLALVGELCADNAERLLALLDGERRISNYLQLAELLQEAQAQALGLQGLVDWLGRRIADADPDDEAQQLRLESDARRVQIVTLHKSKGLEYPLVFLPFVGIGGGERAPGNLCAVHDGASGRRRLHWKFETLPDAAWKDACDAWKAEQRAEDARLLYVGLTRAKHALWLATGPFHQHAGTPLAKMLGDPAALAAVGVIIDATPPPEQLPRLPLAAEAAIAPARTATRALHADWWVHSFSQLAKAEAGDASSAATLPAPGGNDEPDLAEGTGETEAFDSRFAGNRYGVALHAALEHADFAAWRGWQAGDAAPGEQAGIIADALGGEGYAEDAMADGIALTTRLIGHTLTVALPEGVRLSNVPVDERRPEIEFQFALQPTRVDALLDLLHAHGVVRDRHGFGLRQRLEGLMTGLIDLTYRVDGKWYVLDYKSNRLPGYDAASLQRAMAHSEYDLQALIYTLALHRWLRFRLGDGYDYARDFGGIRYLFCRGLDAGVAASPGIHAQRFAPELVHELDALFGSEKPLSPRERGWGEGSAKPKEVQA</sequence>
<dbReference type="GO" id="GO:0009338">
    <property type="term" value="C:exodeoxyribonuclease V complex"/>
    <property type="evidence" value="ECO:0007669"/>
    <property type="project" value="TreeGrafter"/>
</dbReference>
<dbReference type="Pfam" id="PF00580">
    <property type="entry name" value="UvrD-helicase"/>
    <property type="match status" value="1"/>
</dbReference>
<feature type="domain" description="UvrD-like helicase C-terminal" evidence="19">
    <location>
        <begin position="511"/>
        <end position="764"/>
    </location>
</feature>
<dbReference type="GO" id="GO:0043138">
    <property type="term" value="F:3'-5' DNA helicase activity"/>
    <property type="evidence" value="ECO:0007669"/>
    <property type="project" value="UniProtKB-UniRule"/>
</dbReference>
<dbReference type="SUPFAM" id="SSF52540">
    <property type="entry name" value="P-loop containing nucleoside triphosphate hydrolases"/>
    <property type="match status" value="1"/>
</dbReference>
<dbReference type="Gene3D" id="3.90.320.10">
    <property type="match status" value="1"/>
</dbReference>
<evidence type="ECO:0000256" key="14">
    <source>
        <dbReference type="ARBA" id="ARBA00048988"/>
    </source>
</evidence>
<comment type="catalytic activity">
    <reaction evidence="14 15">
        <text>ATP + H2O = ADP + phosphate + H(+)</text>
        <dbReference type="Rhea" id="RHEA:13065"/>
        <dbReference type="ChEBI" id="CHEBI:15377"/>
        <dbReference type="ChEBI" id="CHEBI:15378"/>
        <dbReference type="ChEBI" id="CHEBI:30616"/>
        <dbReference type="ChEBI" id="CHEBI:43474"/>
        <dbReference type="ChEBI" id="CHEBI:456216"/>
        <dbReference type="EC" id="5.6.2.4"/>
    </reaction>
</comment>
<dbReference type="EC" id="3.1.11.5" evidence="15"/>
<name>A0A7G9QPM3_9GAMM</name>
<dbReference type="EC" id="5.6.2.4" evidence="15"/>
<keyword evidence="8 15" id="KW-0067">ATP-binding</keyword>
<evidence type="ECO:0000256" key="3">
    <source>
        <dbReference type="ARBA" id="ARBA00022741"/>
    </source>
</evidence>
<evidence type="ECO:0000259" key="18">
    <source>
        <dbReference type="PROSITE" id="PS51198"/>
    </source>
</evidence>
<keyword evidence="21" id="KW-1185">Reference proteome</keyword>
<feature type="compositionally biased region" description="Basic and acidic residues" evidence="17">
    <location>
        <begin position="1198"/>
        <end position="1217"/>
    </location>
</feature>
<dbReference type="EMBL" id="CP060711">
    <property type="protein sequence ID" value="QNN45298.1"/>
    <property type="molecule type" value="Genomic_DNA"/>
</dbReference>
<dbReference type="GO" id="GO:0000287">
    <property type="term" value="F:magnesium ion binding"/>
    <property type="evidence" value="ECO:0007669"/>
    <property type="project" value="UniProtKB-UniRule"/>
</dbReference>
<dbReference type="InterPro" id="IPR014017">
    <property type="entry name" value="DNA_helicase_UvrD-like_C"/>
</dbReference>
<dbReference type="GO" id="GO:0005524">
    <property type="term" value="F:ATP binding"/>
    <property type="evidence" value="ECO:0007669"/>
    <property type="project" value="UniProtKB-UniRule"/>
</dbReference>
<feature type="binding site" evidence="15">
    <location>
        <position position="1089"/>
    </location>
    <ligand>
        <name>Mg(2+)</name>
        <dbReference type="ChEBI" id="CHEBI:18420"/>
    </ligand>
</feature>
<comment type="miscellaneous">
    <text evidence="15">In the RecBCD complex, RecB has a slow 3'-5' helicase, an exonuclease activity and loads RecA onto ssDNA, RecD has a fast 5'-3' helicase activity, while RecC stimulates the ATPase and processivity of the RecB helicase and contributes to recognition of the Chi site.</text>
</comment>
<comment type="function">
    <text evidence="15">A helicase/nuclease that prepares dsDNA breaks (DSB) for recombinational DNA repair. Binds to DSBs and unwinds DNA via a highly rapid and processive ATP-dependent bidirectional helicase activity. Unwinds dsDNA until it encounters a Chi (crossover hotspot instigator) sequence from the 3' direction. Cuts ssDNA a few nucleotides 3' to the Chi site. The properties and activities of the enzyme are changed at Chi. The Chi-altered holoenzyme produces a long 3'-ssDNA overhang and facilitates RecA-binding to the ssDNA for homologous DNA recombination and repair. Holoenzyme degrades any linearized DNA that is unable to undergo homologous recombination. In the holoenzyme this subunit contributes ATPase, 3'-5' helicase, exonuclease activity and loads RecA onto ssDNA.</text>
</comment>
<evidence type="ECO:0000256" key="13">
    <source>
        <dbReference type="ARBA" id="ARBA00034617"/>
    </source>
</evidence>
<dbReference type="HAMAP" id="MF_01485">
    <property type="entry name" value="RecB"/>
    <property type="match status" value="1"/>
</dbReference>
<dbReference type="Gene3D" id="1.10.3170.10">
    <property type="entry name" value="Recbcd, chain B, domain 2"/>
    <property type="match status" value="1"/>
</dbReference>
<feature type="domain" description="UvrD-like helicase ATP-binding" evidence="18">
    <location>
        <begin position="4"/>
        <end position="464"/>
    </location>
</feature>
<dbReference type="AlphaFoldDB" id="A0A7G9QPM3"/>
<evidence type="ECO:0000313" key="21">
    <source>
        <dbReference type="Proteomes" id="UP000515977"/>
    </source>
</evidence>
<accession>A0A7G9QPM3</accession>
<feature type="region of interest" description="DNA-binding and helicase activity, interacts with RecC" evidence="15">
    <location>
        <begin position="1"/>
        <end position="874"/>
    </location>
</feature>
<dbReference type="InterPro" id="IPR027417">
    <property type="entry name" value="P-loop_NTPase"/>
</dbReference>
<dbReference type="SUPFAM" id="SSF52980">
    <property type="entry name" value="Restriction endonuclease-like"/>
    <property type="match status" value="1"/>
</dbReference>
<dbReference type="Gene3D" id="1.10.486.10">
    <property type="entry name" value="PCRA, domain 4"/>
    <property type="match status" value="1"/>
</dbReference>
<keyword evidence="2 15" id="KW-0479">Metal-binding</keyword>
<dbReference type="GO" id="GO:0005829">
    <property type="term" value="C:cytosol"/>
    <property type="evidence" value="ECO:0007669"/>
    <property type="project" value="TreeGrafter"/>
</dbReference>
<keyword evidence="9 15" id="KW-0460">Magnesium</keyword>
<dbReference type="Gene3D" id="3.40.50.300">
    <property type="entry name" value="P-loop containing nucleotide triphosphate hydrolases"/>
    <property type="match status" value="2"/>
</dbReference>
<comment type="subunit">
    <text evidence="15">Heterotrimer of RecB, RecC and RecD. All subunits contribute to DNA-binding. Interacts with RecA.</text>
</comment>
<evidence type="ECO:0000256" key="10">
    <source>
        <dbReference type="ARBA" id="ARBA00023125"/>
    </source>
</evidence>
<dbReference type="CDD" id="cd22352">
    <property type="entry name" value="RecB_C-like"/>
    <property type="match status" value="1"/>
</dbReference>
<feature type="region of interest" description="Disordered" evidence="17">
    <location>
        <begin position="924"/>
        <end position="945"/>
    </location>
</feature>
<comment type="domain">
    <text evidence="15">The C-terminal domain has nuclease activity and interacts with RecD. It interacts with RecA, facilitating its loading onto ssDNA.</text>
</comment>
<feature type="binding site" evidence="16">
    <location>
        <begin position="25"/>
        <end position="32"/>
    </location>
    <ligand>
        <name>ATP</name>
        <dbReference type="ChEBI" id="CHEBI:30616"/>
    </ligand>
</feature>
<dbReference type="KEGG" id="tbv:H9L17_08595"/>
<dbReference type="InterPro" id="IPR014016">
    <property type="entry name" value="UvrD-like_ATP-bd"/>
</dbReference>
<dbReference type="Pfam" id="PF12705">
    <property type="entry name" value="PDDEXK_1"/>
    <property type="match status" value="1"/>
</dbReference>
<dbReference type="InterPro" id="IPR011335">
    <property type="entry name" value="Restrct_endonuc-II-like"/>
</dbReference>
<feature type="binding site" evidence="15">
    <location>
        <position position="1102"/>
    </location>
    <ligand>
        <name>Mg(2+)</name>
        <dbReference type="ChEBI" id="CHEBI:18420"/>
    </ligand>
</feature>
<evidence type="ECO:0000256" key="16">
    <source>
        <dbReference type="PROSITE-ProRule" id="PRU00560"/>
    </source>
</evidence>
<evidence type="ECO:0000256" key="1">
    <source>
        <dbReference type="ARBA" id="ARBA00022722"/>
    </source>
</evidence>
<dbReference type="PROSITE" id="PS51198">
    <property type="entry name" value="UVRD_HELICASE_ATP_BIND"/>
    <property type="match status" value="1"/>
</dbReference>
<comment type="catalytic activity">
    <reaction evidence="15">
        <text>Exonucleolytic cleavage (in the presence of ATP) in either 5'- to 3'- or 3'- to 5'-direction to yield 5'-phosphooligonucleotides.</text>
        <dbReference type="EC" id="3.1.11.5"/>
    </reaction>
</comment>
<keyword evidence="4 15" id="KW-0227">DNA damage</keyword>
<evidence type="ECO:0000256" key="5">
    <source>
        <dbReference type="ARBA" id="ARBA00022801"/>
    </source>
</evidence>
<organism evidence="20 21">
    <name type="scientific">Thermomonas brevis</name>
    <dbReference type="NCBI Taxonomy" id="215691"/>
    <lineage>
        <taxon>Bacteria</taxon>
        <taxon>Pseudomonadati</taxon>
        <taxon>Pseudomonadota</taxon>
        <taxon>Gammaproteobacteria</taxon>
        <taxon>Lysobacterales</taxon>
        <taxon>Lysobacteraceae</taxon>
        <taxon>Thermomonas</taxon>
    </lineage>
</organism>
<keyword evidence="1 15" id="KW-0540">Nuclease</keyword>
<reference evidence="20 21" key="1">
    <citation type="submission" date="2020-08" db="EMBL/GenBank/DDBJ databases">
        <title>Genome sequence of Thermomonas brevis KACC 16975T.</title>
        <authorList>
            <person name="Hyun D.-W."/>
            <person name="Bae J.-W."/>
        </authorList>
    </citation>
    <scope>NUCLEOTIDE SEQUENCE [LARGE SCALE GENOMIC DNA]</scope>
    <source>
        <strain evidence="20 21">KACC 16975</strain>
    </source>
</reference>
<dbReference type="Proteomes" id="UP000515977">
    <property type="component" value="Chromosome"/>
</dbReference>
<dbReference type="Pfam" id="PF13361">
    <property type="entry name" value="UvrD_C"/>
    <property type="match status" value="1"/>
</dbReference>
<evidence type="ECO:0000256" key="11">
    <source>
        <dbReference type="ARBA" id="ARBA00023204"/>
    </source>
</evidence>
<evidence type="ECO:0000256" key="7">
    <source>
        <dbReference type="ARBA" id="ARBA00022839"/>
    </source>
</evidence>
<keyword evidence="7 15" id="KW-0269">Exonuclease</keyword>
<evidence type="ECO:0000256" key="12">
    <source>
        <dbReference type="ARBA" id="ARBA00023235"/>
    </source>
</evidence>
<dbReference type="InterPro" id="IPR004586">
    <property type="entry name" value="RecB"/>
</dbReference>
<dbReference type="InterPro" id="IPR011604">
    <property type="entry name" value="PDDEXK-like_dom_sf"/>
</dbReference>
<comment type="cofactor">
    <cofactor evidence="15">
        <name>Mg(2+)</name>
        <dbReference type="ChEBI" id="CHEBI:18420"/>
    </cofactor>
    <text evidence="15">Binds 1 Mg(2+) ion per subunit.</text>
</comment>
<feature type="binding site" evidence="15">
    <location>
        <position position="965"/>
    </location>
    <ligand>
        <name>Mg(2+)</name>
        <dbReference type="ChEBI" id="CHEBI:18420"/>
    </ligand>
</feature>
<keyword evidence="3 15" id="KW-0547">Nucleotide-binding</keyword>
<keyword evidence="6 15" id="KW-0347">Helicase</keyword>
<gene>
    <name evidence="15 20" type="primary">recB</name>
    <name evidence="20" type="ORF">H9L17_08595</name>
</gene>
<dbReference type="PANTHER" id="PTHR11070">
    <property type="entry name" value="UVRD / RECB / PCRA DNA HELICASE FAMILY MEMBER"/>
    <property type="match status" value="1"/>
</dbReference>
<dbReference type="RefSeq" id="WP_187569064.1">
    <property type="nucleotide sequence ID" value="NZ_CP060711.1"/>
</dbReference>
<feature type="region of interest" description="Disordered" evidence="17">
    <location>
        <begin position="1195"/>
        <end position="1217"/>
    </location>
</feature>
<comment type="domain">
    <text evidence="15">The N-terminal DNA-binding domain is a ssDNA-dependent ATPase and has ATP-dependent 3'-5' helicase function. This domain interacts with RecC.</text>
</comment>
<evidence type="ECO:0000256" key="4">
    <source>
        <dbReference type="ARBA" id="ARBA00022763"/>
    </source>
</evidence>
<dbReference type="GO" id="GO:0000724">
    <property type="term" value="P:double-strand break repair via homologous recombination"/>
    <property type="evidence" value="ECO:0007669"/>
    <property type="project" value="UniProtKB-UniRule"/>
</dbReference>
<feature type="region of interest" description="Nuclease activity, interacts with RecD and RecA" evidence="15">
    <location>
        <begin position="907"/>
        <end position="1217"/>
    </location>
</feature>
<evidence type="ECO:0000256" key="8">
    <source>
        <dbReference type="ARBA" id="ARBA00022840"/>
    </source>
</evidence>
<dbReference type="NCBIfam" id="TIGR00609">
    <property type="entry name" value="recB"/>
    <property type="match status" value="1"/>
</dbReference>
<protein>
    <recommendedName>
        <fullName evidence="15">RecBCD enzyme subunit RecB</fullName>
        <ecNumber evidence="15">3.1.11.5</ecNumber>
        <ecNumber evidence="15">5.6.2.4</ecNumber>
    </recommendedName>
    <alternativeName>
        <fullName evidence="15">DNA 3'-5' helicase subunit RecB</fullName>
    </alternativeName>
    <alternativeName>
        <fullName evidence="15">Exonuclease V subunit RecB</fullName>
        <shortName evidence="15">ExoV subunit RecB</shortName>
    </alternativeName>
    <alternativeName>
        <fullName evidence="15">Helicase/nuclease RecBCD subunit RecB</fullName>
    </alternativeName>
</protein>
<evidence type="ECO:0000259" key="19">
    <source>
        <dbReference type="PROSITE" id="PS51217"/>
    </source>
</evidence>
<dbReference type="GO" id="GO:0008854">
    <property type="term" value="F:exodeoxyribonuclease V activity"/>
    <property type="evidence" value="ECO:0007669"/>
    <property type="project" value="UniProtKB-EC"/>
</dbReference>
<keyword evidence="5 15" id="KW-0378">Hydrolase</keyword>
<keyword evidence="12 15" id="KW-0413">Isomerase</keyword>
<evidence type="ECO:0000313" key="20">
    <source>
        <dbReference type="EMBL" id="QNN45298.1"/>
    </source>
</evidence>
<dbReference type="InterPro" id="IPR038726">
    <property type="entry name" value="PDDEXK_AddAB-type"/>
</dbReference>